<gene>
    <name evidence="2" type="ORF">SAMN05421783_10766</name>
</gene>
<dbReference type="Proteomes" id="UP000198816">
    <property type="component" value="Unassembled WGS sequence"/>
</dbReference>
<name>A0A1H2VKM6_THIRO</name>
<reference evidence="3" key="1">
    <citation type="submission" date="2016-10" db="EMBL/GenBank/DDBJ databases">
        <authorList>
            <person name="Varghese N."/>
            <person name="Submissions S."/>
        </authorList>
    </citation>
    <scope>NUCLEOTIDE SEQUENCE [LARGE SCALE GENOMIC DNA]</scope>
    <source>
        <strain evidence="3">DSM 217</strain>
    </source>
</reference>
<keyword evidence="1" id="KW-0472">Membrane</keyword>
<feature type="transmembrane region" description="Helical" evidence="1">
    <location>
        <begin position="60"/>
        <end position="80"/>
    </location>
</feature>
<protein>
    <recommendedName>
        <fullName evidence="4">MFS transporter permease</fullName>
    </recommendedName>
</protein>
<dbReference type="InterPro" id="IPR045708">
    <property type="entry name" value="DUF6064"/>
</dbReference>
<proteinExistence type="predicted"/>
<dbReference type="OrthoDB" id="581693at2"/>
<accession>A0A1H2VKM6</accession>
<feature type="transmembrane region" description="Helical" evidence="1">
    <location>
        <begin position="29"/>
        <end position="48"/>
    </location>
</feature>
<sequence>MDLLSYSLVDLIPFSRETYFRLFERYNVGVWPAPIIGLAMGLTALFTARRADGRVLRIPFLLTAICWVWVGWVFQIHWYAPLSWPGIYFGFGFVLQGVLMAVFLGWSPLAGSSEGASRDPGPALWILVFALVLQPLLGLLSGRPWYGLEVFGSAPDPTALATLGLLLLIRHPLRWLLAIIPLAWCLISGATLWVLSVPTWPVMPLAAALYLGVVAWPWVSGRSRLEDP</sequence>
<evidence type="ECO:0000313" key="2">
    <source>
        <dbReference type="EMBL" id="SDW68925.1"/>
    </source>
</evidence>
<keyword evidence="1" id="KW-0812">Transmembrane</keyword>
<evidence type="ECO:0008006" key="4">
    <source>
        <dbReference type="Google" id="ProtNLM"/>
    </source>
</evidence>
<keyword evidence="3" id="KW-1185">Reference proteome</keyword>
<dbReference type="AlphaFoldDB" id="A0A1H2VKM6"/>
<dbReference type="RefSeq" id="WP_093030512.1">
    <property type="nucleotide sequence ID" value="NZ_FNNZ01000007.1"/>
</dbReference>
<feature type="transmembrane region" description="Helical" evidence="1">
    <location>
        <begin position="86"/>
        <end position="110"/>
    </location>
</feature>
<dbReference type="EMBL" id="FNNZ01000007">
    <property type="protein sequence ID" value="SDW68925.1"/>
    <property type="molecule type" value="Genomic_DNA"/>
</dbReference>
<dbReference type="STRING" id="1058.SAMN05421783_10766"/>
<feature type="transmembrane region" description="Helical" evidence="1">
    <location>
        <begin position="175"/>
        <end position="195"/>
    </location>
</feature>
<organism evidence="2 3">
    <name type="scientific">Thiocapsa roseopersicina</name>
    <dbReference type="NCBI Taxonomy" id="1058"/>
    <lineage>
        <taxon>Bacteria</taxon>
        <taxon>Pseudomonadati</taxon>
        <taxon>Pseudomonadota</taxon>
        <taxon>Gammaproteobacteria</taxon>
        <taxon>Chromatiales</taxon>
        <taxon>Chromatiaceae</taxon>
        <taxon>Thiocapsa</taxon>
    </lineage>
</organism>
<feature type="transmembrane region" description="Helical" evidence="1">
    <location>
        <begin position="201"/>
        <end position="219"/>
    </location>
</feature>
<feature type="transmembrane region" description="Helical" evidence="1">
    <location>
        <begin position="146"/>
        <end position="168"/>
    </location>
</feature>
<dbReference type="Pfam" id="PF19540">
    <property type="entry name" value="DUF6064"/>
    <property type="match status" value="1"/>
</dbReference>
<evidence type="ECO:0000256" key="1">
    <source>
        <dbReference type="SAM" id="Phobius"/>
    </source>
</evidence>
<evidence type="ECO:0000313" key="3">
    <source>
        <dbReference type="Proteomes" id="UP000198816"/>
    </source>
</evidence>
<feature type="transmembrane region" description="Helical" evidence="1">
    <location>
        <begin position="122"/>
        <end position="140"/>
    </location>
</feature>
<keyword evidence="1" id="KW-1133">Transmembrane helix</keyword>